<dbReference type="SUPFAM" id="SSF51445">
    <property type="entry name" value="(Trans)glycosidases"/>
    <property type="match status" value="1"/>
</dbReference>
<evidence type="ECO:0000313" key="3">
    <source>
        <dbReference type="Proteomes" id="UP000824116"/>
    </source>
</evidence>
<feature type="domain" description="Glycoside hydrolase family 2 catalytic" evidence="1">
    <location>
        <begin position="25"/>
        <end position="224"/>
    </location>
</feature>
<reference evidence="2" key="1">
    <citation type="journal article" date="2021" name="PeerJ">
        <title>Extensive microbial diversity within the chicken gut microbiome revealed by metagenomics and culture.</title>
        <authorList>
            <person name="Gilroy R."/>
            <person name="Ravi A."/>
            <person name="Getino M."/>
            <person name="Pursley I."/>
            <person name="Horton D.L."/>
            <person name="Alikhan N.F."/>
            <person name="Baker D."/>
            <person name="Gharbi K."/>
            <person name="Hall N."/>
            <person name="Watson M."/>
            <person name="Adriaenssens E.M."/>
            <person name="Foster-Nyarko E."/>
            <person name="Jarju S."/>
            <person name="Secka A."/>
            <person name="Antonio M."/>
            <person name="Oren A."/>
            <person name="Chaudhuri R.R."/>
            <person name="La Ragione R."/>
            <person name="Hildebrand F."/>
            <person name="Pallen M.J."/>
        </authorList>
    </citation>
    <scope>NUCLEOTIDE SEQUENCE</scope>
    <source>
        <strain evidence="2">CHK196-3914</strain>
    </source>
</reference>
<comment type="caution">
    <text evidence="2">The sequence shown here is derived from an EMBL/GenBank/DDBJ whole genome shotgun (WGS) entry which is preliminary data.</text>
</comment>
<dbReference type="InterPro" id="IPR051913">
    <property type="entry name" value="GH2_Domain-Containing"/>
</dbReference>
<dbReference type="InterPro" id="IPR017853">
    <property type="entry name" value="GH"/>
</dbReference>
<evidence type="ECO:0000259" key="1">
    <source>
        <dbReference type="Pfam" id="PF02836"/>
    </source>
</evidence>
<dbReference type="GO" id="GO:0005975">
    <property type="term" value="P:carbohydrate metabolic process"/>
    <property type="evidence" value="ECO:0007669"/>
    <property type="project" value="InterPro"/>
</dbReference>
<dbReference type="PANTHER" id="PTHR42732">
    <property type="entry name" value="BETA-GALACTOSIDASE"/>
    <property type="match status" value="1"/>
</dbReference>
<name>A0A9D2GB46_9FIRM</name>
<dbReference type="GO" id="GO:0004553">
    <property type="term" value="F:hydrolase activity, hydrolyzing O-glycosyl compounds"/>
    <property type="evidence" value="ECO:0007669"/>
    <property type="project" value="InterPro"/>
</dbReference>
<reference evidence="2" key="2">
    <citation type="submission" date="2021-04" db="EMBL/GenBank/DDBJ databases">
        <authorList>
            <person name="Gilroy R."/>
        </authorList>
    </citation>
    <scope>NUCLEOTIDE SEQUENCE</scope>
    <source>
        <strain evidence="2">CHK196-3914</strain>
    </source>
</reference>
<gene>
    <name evidence="2" type="ORF">H9723_09460</name>
</gene>
<evidence type="ECO:0000313" key="2">
    <source>
        <dbReference type="EMBL" id="HIZ75446.1"/>
    </source>
</evidence>
<dbReference type="Gene3D" id="3.20.20.80">
    <property type="entry name" value="Glycosidases"/>
    <property type="match status" value="1"/>
</dbReference>
<accession>A0A9D2GB46</accession>
<dbReference type="Proteomes" id="UP000824116">
    <property type="component" value="Unassembled WGS sequence"/>
</dbReference>
<sequence>MLGMLVWEEMPSAYEFWDGGVREIADTCLEMVERDYNHPCIITWVPFNESWGIRDVLWDRRQQAFAESMYHLIRSVDDTRLISTNDGWEAVRTDIIGIHDYENRGSVLAEKYADRERLIKMNAVDKMVLSRGMEYGGEPVLLSEFGGFAMEDGSEVSWGYHEKLKGPEKLLEKIEELLEAVDHIPYLFGWCYTQLTDVEQETNGLLSADRKPKADMDRIREMITGRQR</sequence>
<dbReference type="AlphaFoldDB" id="A0A9D2GB46"/>
<dbReference type="EMBL" id="DXAY01000222">
    <property type="protein sequence ID" value="HIZ75446.1"/>
    <property type="molecule type" value="Genomic_DNA"/>
</dbReference>
<dbReference type="PANTHER" id="PTHR42732:SF2">
    <property type="entry name" value="BETA-MANNOSIDASE"/>
    <property type="match status" value="1"/>
</dbReference>
<proteinExistence type="predicted"/>
<organism evidence="2 3">
    <name type="scientific">Candidatus Mediterraneibacter stercoravium</name>
    <dbReference type="NCBI Taxonomy" id="2838685"/>
    <lineage>
        <taxon>Bacteria</taxon>
        <taxon>Bacillati</taxon>
        <taxon>Bacillota</taxon>
        <taxon>Clostridia</taxon>
        <taxon>Lachnospirales</taxon>
        <taxon>Lachnospiraceae</taxon>
        <taxon>Mediterraneibacter</taxon>
    </lineage>
</organism>
<protein>
    <recommendedName>
        <fullName evidence="1">Glycoside hydrolase family 2 catalytic domain-containing protein</fullName>
    </recommendedName>
</protein>
<dbReference type="Pfam" id="PF02836">
    <property type="entry name" value="Glyco_hydro_2_C"/>
    <property type="match status" value="1"/>
</dbReference>
<dbReference type="InterPro" id="IPR006103">
    <property type="entry name" value="Glyco_hydro_2_cat"/>
</dbReference>